<sequence>MNHSSDTIDPRMVQGIVREVLERLRPEVAAESPAAPEIFPHRLITVETLQQVGPGQSRIVVPARAIVTPAAADEAKLRNLVIERACPAASEIAAAPVRASLWLVDADPQQRDATISRQLNSRGVNLASRSLADAIDGLAAGEVNTVVVLADLPATVVCKSCRNPKVRAAAIRTVDELQRIELALHPNLWVLDMHSMALPQAVALVERCVRLSTTGALS</sequence>
<dbReference type="Proteomes" id="UP000325286">
    <property type="component" value="Chromosome"/>
</dbReference>
<dbReference type="AlphaFoldDB" id="A0A5B9QXL5"/>
<evidence type="ECO:0000313" key="2">
    <source>
        <dbReference type="Proteomes" id="UP000325286"/>
    </source>
</evidence>
<gene>
    <name evidence="1" type="ORF">UC8_06590</name>
</gene>
<evidence type="ECO:0000313" key="1">
    <source>
        <dbReference type="EMBL" id="QEG38701.1"/>
    </source>
</evidence>
<name>A0A5B9QXL5_9BACT</name>
<dbReference type="KEGG" id="rul:UC8_06590"/>
<dbReference type="RefSeq" id="WP_148080078.1">
    <property type="nucleotide sequence ID" value="NZ_CP042914.1"/>
</dbReference>
<dbReference type="OrthoDB" id="267670at2"/>
<accession>A0A5B9QXL5</accession>
<reference evidence="1 2" key="1">
    <citation type="submission" date="2019-08" db="EMBL/GenBank/DDBJ databases">
        <title>Deep-cultivation of Planctomycetes and their phenomic and genomic characterization uncovers novel biology.</title>
        <authorList>
            <person name="Wiegand S."/>
            <person name="Jogler M."/>
            <person name="Boedeker C."/>
            <person name="Pinto D."/>
            <person name="Vollmers J."/>
            <person name="Rivas-Marin E."/>
            <person name="Kohn T."/>
            <person name="Peeters S.H."/>
            <person name="Heuer A."/>
            <person name="Rast P."/>
            <person name="Oberbeckmann S."/>
            <person name="Bunk B."/>
            <person name="Jeske O."/>
            <person name="Meyerdierks A."/>
            <person name="Storesund J.E."/>
            <person name="Kallscheuer N."/>
            <person name="Luecker S."/>
            <person name="Lage O.M."/>
            <person name="Pohl T."/>
            <person name="Merkel B.J."/>
            <person name="Hornburger P."/>
            <person name="Mueller R.-W."/>
            <person name="Bruemmer F."/>
            <person name="Labrenz M."/>
            <person name="Spormann A.M."/>
            <person name="Op den Camp H."/>
            <person name="Overmann J."/>
            <person name="Amann R."/>
            <person name="Jetten M.S.M."/>
            <person name="Mascher T."/>
            <person name="Medema M.H."/>
            <person name="Devos D.P."/>
            <person name="Kaster A.-K."/>
            <person name="Ovreas L."/>
            <person name="Rohde M."/>
            <person name="Galperin M.Y."/>
            <person name="Jogler C."/>
        </authorList>
    </citation>
    <scope>NUCLEOTIDE SEQUENCE [LARGE SCALE GENOMIC DNA]</scope>
    <source>
        <strain evidence="1 2">UC8</strain>
    </source>
</reference>
<protein>
    <submittedName>
        <fullName evidence="1">Uncharacterized protein</fullName>
    </submittedName>
</protein>
<organism evidence="1 2">
    <name type="scientific">Roseimaritima ulvae</name>
    <dbReference type="NCBI Taxonomy" id="980254"/>
    <lineage>
        <taxon>Bacteria</taxon>
        <taxon>Pseudomonadati</taxon>
        <taxon>Planctomycetota</taxon>
        <taxon>Planctomycetia</taxon>
        <taxon>Pirellulales</taxon>
        <taxon>Pirellulaceae</taxon>
        <taxon>Roseimaritima</taxon>
    </lineage>
</organism>
<proteinExistence type="predicted"/>
<dbReference type="EMBL" id="CP042914">
    <property type="protein sequence ID" value="QEG38701.1"/>
    <property type="molecule type" value="Genomic_DNA"/>
</dbReference>
<keyword evidence="2" id="KW-1185">Reference proteome</keyword>